<organism evidence="3 4">
    <name type="scientific">Hungatella hathewayi</name>
    <dbReference type="NCBI Taxonomy" id="154046"/>
    <lineage>
        <taxon>Bacteria</taxon>
        <taxon>Bacillati</taxon>
        <taxon>Bacillota</taxon>
        <taxon>Clostridia</taxon>
        <taxon>Lachnospirales</taxon>
        <taxon>Lachnospiraceae</taxon>
        <taxon>Hungatella</taxon>
    </lineage>
</organism>
<dbReference type="CDD" id="cd04301">
    <property type="entry name" value="NAT_SF"/>
    <property type="match status" value="1"/>
</dbReference>
<dbReference type="GO" id="GO:0016747">
    <property type="term" value="F:acyltransferase activity, transferring groups other than amino-acyl groups"/>
    <property type="evidence" value="ECO:0007669"/>
    <property type="project" value="InterPro"/>
</dbReference>
<accession>A0A173ZR83</accession>
<sequence length="411" mass="46296">MTVYCKGQPGELPEILDFINMVFSMHRVPHNFRTLLPKLYGADRQTEWCHYLAKEDGKISAVVCVLPIALEHGGHTITCATVGSVSVHPYSRGKGYMKKLMVMAAEDMERQGITLSILDGRRHRYQYYGYEPGGHYLEYRFNEDNFRHCAARYPDIPLTLRLVAAEDTERIREMSRMYSELPVHTVRSVQDFFDICTSWGSNLYAVELEETVNPVDSPVLQKNPETASTSDPQKSAQPTAPAAGYICGTKDHVYELVLSDETLLFPTLKAWSALHGCESFTLAVPSYDTERIRGVSGFYERFSVREEDNYRIFNYSDAIRFFLSIKSETEPLTDGRLALKIGGRPTFAIAVSSGVITIEPCCDTPDLCLNDVEAVDLLFSPASFYGRDPSSPLFSVNWFPLPLSVSHLDKC</sequence>
<feature type="compositionally biased region" description="Polar residues" evidence="1">
    <location>
        <begin position="223"/>
        <end position="238"/>
    </location>
</feature>
<evidence type="ECO:0000256" key="1">
    <source>
        <dbReference type="SAM" id="MobiDB-lite"/>
    </source>
</evidence>
<evidence type="ECO:0000313" key="4">
    <source>
        <dbReference type="Proteomes" id="UP000095651"/>
    </source>
</evidence>
<dbReference type="Gene3D" id="3.40.630.30">
    <property type="match status" value="1"/>
</dbReference>
<gene>
    <name evidence="3" type="ORF">ERS852407_01082</name>
</gene>
<dbReference type="InterPro" id="IPR000182">
    <property type="entry name" value="GNAT_dom"/>
</dbReference>
<feature type="region of interest" description="Disordered" evidence="1">
    <location>
        <begin position="216"/>
        <end position="241"/>
    </location>
</feature>
<dbReference type="Proteomes" id="UP000095651">
    <property type="component" value="Unassembled WGS sequence"/>
</dbReference>
<evidence type="ECO:0000259" key="2">
    <source>
        <dbReference type="PROSITE" id="PS51186"/>
    </source>
</evidence>
<name>A0A173ZR83_9FIRM</name>
<dbReference type="InterPro" id="IPR016181">
    <property type="entry name" value="Acyl_CoA_acyltransferase"/>
</dbReference>
<dbReference type="Pfam" id="PF13527">
    <property type="entry name" value="Acetyltransf_9"/>
    <property type="match status" value="1"/>
</dbReference>
<protein>
    <submittedName>
        <fullName evidence="3">Acetyltransferase</fullName>
    </submittedName>
</protein>
<dbReference type="SUPFAM" id="SSF55729">
    <property type="entry name" value="Acyl-CoA N-acyltransferases (Nat)"/>
    <property type="match status" value="1"/>
</dbReference>
<proteinExistence type="predicted"/>
<dbReference type="RefSeq" id="WP_055653335.1">
    <property type="nucleotide sequence ID" value="NZ_CABIXC010000002.1"/>
</dbReference>
<keyword evidence="3" id="KW-0808">Transferase</keyword>
<evidence type="ECO:0000313" key="3">
    <source>
        <dbReference type="EMBL" id="CUN78313.1"/>
    </source>
</evidence>
<dbReference type="EMBL" id="CYZE01000002">
    <property type="protein sequence ID" value="CUN78313.1"/>
    <property type="molecule type" value="Genomic_DNA"/>
</dbReference>
<dbReference type="PROSITE" id="PS51186">
    <property type="entry name" value="GNAT"/>
    <property type="match status" value="1"/>
</dbReference>
<feature type="domain" description="N-acetyltransferase" evidence="2">
    <location>
        <begin position="2"/>
        <end position="159"/>
    </location>
</feature>
<dbReference type="AlphaFoldDB" id="A0A173ZR83"/>
<reference evidence="3 4" key="1">
    <citation type="submission" date="2015-09" db="EMBL/GenBank/DDBJ databases">
        <authorList>
            <consortium name="Pathogen Informatics"/>
        </authorList>
    </citation>
    <scope>NUCLEOTIDE SEQUENCE [LARGE SCALE GENOMIC DNA]</scope>
    <source>
        <strain evidence="3 4">2789STDY5608850</strain>
    </source>
</reference>